<organism evidence="2 3">
    <name type="scientific">Stakelama pacifica</name>
    <dbReference type="NCBI Taxonomy" id="517720"/>
    <lineage>
        <taxon>Bacteria</taxon>
        <taxon>Pseudomonadati</taxon>
        <taxon>Pseudomonadota</taxon>
        <taxon>Alphaproteobacteria</taxon>
        <taxon>Sphingomonadales</taxon>
        <taxon>Sphingomonadaceae</taxon>
        <taxon>Stakelama</taxon>
    </lineage>
</organism>
<keyword evidence="1" id="KW-0732">Signal</keyword>
<protein>
    <submittedName>
        <fullName evidence="2">Putative AlkP superfamily pyrophosphatase or phosphodiesterase</fullName>
    </submittedName>
</protein>
<feature type="chain" id="PRO_5020944430" evidence="1">
    <location>
        <begin position="27"/>
        <end position="426"/>
    </location>
</feature>
<keyword evidence="3" id="KW-1185">Reference proteome</keyword>
<reference evidence="2 3" key="1">
    <citation type="submission" date="2019-03" db="EMBL/GenBank/DDBJ databases">
        <title>Genomic Encyclopedia of Type Strains, Phase IV (KMG-IV): sequencing the most valuable type-strain genomes for metagenomic binning, comparative biology and taxonomic classification.</title>
        <authorList>
            <person name="Goeker M."/>
        </authorList>
    </citation>
    <scope>NUCLEOTIDE SEQUENCE [LARGE SCALE GENOMIC DNA]</scope>
    <source>
        <strain evidence="2 3">DSM 25059</strain>
    </source>
</reference>
<gene>
    <name evidence="2" type="ORF">EV664_103180</name>
</gene>
<evidence type="ECO:0000313" key="2">
    <source>
        <dbReference type="EMBL" id="TDN84535.1"/>
    </source>
</evidence>
<dbReference type="CDD" id="cd16018">
    <property type="entry name" value="Enpp"/>
    <property type="match status" value="1"/>
</dbReference>
<dbReference type="InterPro" id="IPR017850">
    <property type="entry name" value="Alkaline_phosphatase_core_sf"/>
</dbReference>
<dbReference type="SUPFAM" id="SSF53649">
    <property type="entry name" value="Alkaline phosphatase-like"/>
    <property type="match status" value="1"/>
</dbReference>
<dbReference type="Pfam" id="PF01663">
    <property type="entry name" value="Phosphodiest"/>
    <property type="match status" value="1"/>
</dbReference>
<accession>A0A4R6FUH8</accession>
<dbReference type="InterPro" id="IPR002591">
    <property type="entry name" value="Phosphodiest/P_Trfase"/>
</dbReference>
<dbReference type="Proteomes" id="UP000295493">
    <property type="component" value="Unassembled WGS sequence"/>
</dbReference>
<evidence type="ECO:0000256" key="1">
    <source>
        <dbReference type="SAM" id="SignalP"/>
    </source>
</evidence>
<comment type="caution">
    <text evidence="2">The sequence shown here is derived from an EMBL/GenBank/DDBJ whole genome shotgun (WGS) entry which is preliminary data.</text>
</comment>
<name>A0A4R6FUH8_9SPHN</name>
<dbReference type="PANTHER" id="PTHR10151">
    <property type="entry name" value="ECTONUCLEOTIDE PYROPHOSPHATASE/PHOSPHODIESTERASE"/>
    <property type="match status" value="1"/>
</dbReference>
<sequence length="426" mass="46464">MRYPISFVVAAFAALVSACTSQTTTAPPPAAVAASEEKAPVTILVSIDGFRADYLDRGVTPNLSALAQSGVSAPMRPSFPSKTFPNHWALVTGEYPDHNGITANTMEDPRRPGETFTMASDDPFWWNEAKPIWVAAEQAGIRTATMFWPGANVAWGGKRDDEWPHEIEGGTRPEDWQQFNQAVSGRQRVNTVLDWLRRPAEIRPKFVTLYFDTVDTAGHRYGPEGKETTQAVADVDALIGMLREGLTRLHQPADLVIVADHGMAAISKDRAIVLDTIVDPADFRLIDSGPFAGIVPLAGHEEELEKALLVPHPHMQCWRRGDIPARFHYGSNPRVPPLFCLAETGWQIVATPDKAHDGGTHGYDNRSPEMAALFIANGPAFAAGETLAPFLNVDVEPLLRELIGLPRNPQADGSATPFARVLQGSR</sequence>
<proteinExistence type="predicted"/>
<dbReference type="AlphaFoldDB" id="A0A4R6FUH8"/>
<dbReference type="EMBL" id="SNWD01000003">
    <property type="protein sequence ID" value="TDN84535.1"/>
    <property type="molecule type" value="Genomic_DNA"/>
</dbReference>
<feature type="signal peptide" evidence="1">
    <location>
        <begin position="1"/>
        <end position="26"/>
    </location>
</feature>
<dbReference type="Gene3D" id="3.40.720.10">
    <property type="entry name" value="Alkaline Phosphatase, subunit A"/>
    <property type="match status" value="1"/>
</dbReference>
<dbReference type="GO" id="GO:0016787">
    <property type="term" value="F:hydrolase activity"/>
    <property type="evidence" value="ECO:0007669"/>
    <property type="project" value="UniProtKB-ARBA"/>
</dbReference>
<dbReference type="Gene3D" id="3.30.1360.180">
    <property type="match status" value="1"/>
</dbReference>
<evidence type="ECO:0000313" key="3">
    <source>
        <dbReference type="Proteomes" id="UP000295493"/>
    </source>
</evidence>
<dbReference type="RefSeq" id="WP_133494924.1">
    <property type="nucleotide sequence ID" value="NZ_BMLU01000003.1"/>
</dbReference>
<dbReference type="PROSITE" id="PS51257">
    <property type="entry name" value="PROKAR_LIPOPROTEIN"/>
    <property type="match status" value="1"/>
</dbReference>
<dbReference type="PANTHER" id="PTHR10151:SF120">
    <property type="entry name" value="BIS(5'-ADENOSYL)-TRIPHOSPHATASE"/>
    <property type="match status" value="1"/>
</dbReference>
<dbReference type="OrthoDB" id="9771966at2"/>